<protein>
    <submittedName>
        <fullName evidence="2">Uncharacterized protein</fullName>
    </submittedName>
</protein>
<proteinExistence type="predicted"/>
<evidence type="ECO:0000313" key="2">
    <source>
        <dbReference type="EMBL" id="KAK3681002.1"/>
    </source>
</evidence>
<feature type="region of interest" description="Disordered" evidence="1">
    <location>
        <begin position="201"/>
        <end position="236"/>
    </location>
</feature>
<reference evidence="2" key="2">
    <citation type="submission" date="2023-06" db="EMBL/GenBank/DDBJ databases">
        <authorList>
            <consortium name="Lawrence Berkeley National Laboratory"/>
            <person name="Haridas S."/>
            <person name="Hensen N."/>
            <person name="Bonometti L."/>
            <person name="Westerberg I."/>
            <person name="Brannstrom I.O."/>
            <person name="Guillou S."/>
            <person name="Cros-Aarteil S."/>
            <person name="Calhoun S."/>
            <person name="Kuo A."/>
            <person name="Mondo S."/>
            <person name="Pangilinan J."/>
            <person name="Riley R."/>
            <person name="Labutti K."/>
            <person name="Andreopoulos B."/>
            <person name="Lipzen A."/>
            <person name="Chen C."/>
            <person name="Yanf M."/>
            <person name="Daum C."/>
            <person name="Ng V."/>
            <person name="Clum A."/>
            <person name="Steindorff A."/>
            <person name="Ohm R."/>
            <person name="Martin F."/>
            <person name="Silar P."/>
            <person name="Natvig D."/>
            <person name="Lalanne C."/>
            <person name="Gautier V."/>
            <person name="Ament-Velasquez S.L."/>
            <person name="Kruys A."/>
            <person name="Hutchinson M.I."/>
            <person name="Powell A.J."/>
            <person name="Barry K."/>
            <person name="Miller A.N."/>
            <person name="Grigoriev I.V."/>
            <person name="Debuchy R."/>
            <person name="Gladieux P."/>
            <person name="Thoren M.H."/>
            <person name="Johannesson H."/>
        </authorList>
    </citation>
    <scope>NUCLEOTIDE SEQUENCE</scope>
    <source>
        <strain evidence="2">CBS 314.62</strain>
    </source>
</reference>
<keyword evidence="3" id="KW-1185">Reference proteome</keyword>
<evidence type="ECO:0000313" key="3">
    <source>
        <dbReference type="Proteomes" id="UP001270362"/>
    </source>
</evidence>
<sequence>MGLEFLSSTETHTKHRDWLVEQVIPSAQALSVNSVGRPGRNLICRLSSYIGLASADTGSDLDLVSLQFASTRAFHMEPALHQIQFADGSMGFTSGIIRARFSVGSVSETKGFVPSGETADRDFYVLQSLTSDIIVGQETLEMFGVFRTHADSLIPGSLTLGMSDANIIRYIGKLERKVTNAVKGTKQVLKMIILGNDAASTTTNDPAAASESLGLDAQRENARRELESQRPSSCKDHQDAFDRACAVTIFCRVSA</sequence>
<organism evidence="2 3">
    <name type="scientific">Podospora appendiculata</name>
    <dbReference type="NCBI Taxonomy" id="314037"/>
    <lineage>
        <taxon>Eukaryota</taxon>
        <taxon>Fungi</taxon>
        <taxon>Dikarya</taxon>
        <taxon>Ascomycota</taxon>
        <taxon>Pezizomycotina</taxon>
        <taxon>Sordariomycetes</taxon>
        <taxon>Sordariomycetidae</taxon>
        <taxon>Sordariales</taxon>
        <taxon>Podosporaceae</taxon>
        <taxon>Podospora</taxon>
    </lineage>
</organism>
<name>A0AAE1C739_9PEZI</name>
<comment type="caution">
    <text evidence="2">The sequence shown here is derived from an EMBL/GenBank/DDBJ whole genome shotgun (WGS) entry which is preliminary data.</text>
</comment>
<dbReference type="CDD" id="cd00303">
    <property type="entry name" value="retropepsin_like"/>
    <property type="match status" value="1"/>
</dbReference>
<dbReference type="EMBL" id="JAULSO010000008">
    <property type="protein sequence ID" value="KAK3681002.1"/>
    <property type="molecule type" value="Genomic_DNA"/>
</dbReference>
<gene>
    <name evidence="2" type="ORF">B0T22DRAFT_523786</name>
</gene>
<accession>A0AAE1C739</accession>
<reference evidence="2" key="1">
    <citation type="journal article" date="2023" name="Mol. Phylogenet. Evol.">
        <title>Genome-scale phylogeny and comparative genomics of the fungal order Sordariales.</title>
        <authorList>
            <person name="Hensen N."/>
            <person name="Bonometti L."/>
            <person name="Westerberg I."/>
            <person name="Brannstrom I.O."/>
            <person name="Guillou S."/>
            <person name="Cros-Aarteil S."/>
            <person name="Calhoun S."/>
            <person name="Haridas S."/>
            <person name="Kuo A."/>
            <person name="Mondo S."/>
            <person name="Pangilinan J."/>
            <person name="Riley R."/>
            <person name="LaButti K."/>
            <person name="Andreopoulos B."/>
            <person name="Lipzen A."/>
            <person name="Chen C."/>
            <person name="Yan M."/>
            <person name="Daum C."/>
            <person name="Ng V."/>
            <person name="Clum A."/>
            <person name="Steindorff A."/>
            <person name="Ohm R.A."/>
            <person name="Martin F."/>
            <person name="Silar P."/>
            <person name="Natvig D.O."/>
            <person name="Lalanne C."/>
            <person name="Gautier V."/>
            <person name="Ament-Velasquez S.L."/>
            <person name="Kruys A."/>
            <person name="Hutchinson M.I."/>
            <person name="Powell A.J."/>
            <person name="Barry K."/>
            <person name="Miller A.N."/>
            <person name="Grigoriev I.V."/>
            <person name="Debuchy R."/>
            <person name="Gladieux P."/>
            <person name="Hiltunen Thoren M."/>
            <person name="Johannesson H."/>
        </authorList>
    </citation>
    <scope>NUCLEOTIDE SEQUENCE</scope>
    <source>
        <strain evidence="2">CBS 314.62</strain>
    </source>
</reference>
<dbReference type="Proteomes" id="UP001270362">
    <property type="component" value="Unassembled WGS sequence"/>
</dbReference>
<dbReference type="AlphaFoldDB" id="A0AAE1C739"/>
<evidence type="ECO:0000256" key="1">
    <source>
        <dbReference type="SAM" id="MobiDB-lite"/>
    </source>
</evidence>
<feature type="compositionally biased region" description="Basic and acidic residues" evidence="1">
    <location>
        <begin position="217"/>
        <end position="236"/>
    </location>
</feature>